<reference evidence="2 3" key="1">
    <citation type="journal article" date="2017" name="Antonie Van Leeuwenhoek">
        <title>Phylogenomic resolution of the bacterial genus Pantoea and its relationship with Erwinia and Tatumella.</title>
        <authorList>
            <person name="Palmer M."/>
            <person name="Steenkamp E.T."/>
            <person name="Coetzee M.P."/>
            <person name="Chan W.Y."/>
            <person name="van Zyl E."/>
            <person name="De Maayer P."/>
            <person name="Coutinho T.A."/>
            <person name="Blom J."/>
            <person name="Smits T.H."/>
            <person name="Duffy B."/>
            <person name="Venter S.N."/>
        </authorList>
    </citation>
    <scope>NUCLEOTIDE SEQUENCE [LARGE SCALE GENOMIC DNA]</scope>
    <source>
        <strain evidence="2 3">LMG 26277</strain>
    </source>
</reference>
<evidence type="ECO:0000256" key="1">
    <source>
        <dbReference type="SAM" id="SignalP"/>
    </source>
</evidence>
<evidence type="ECO:0008006" key="4">
    <source>
        <dbReference type="Google" id="ProtNLM"/>
    </source>
</evidence>
<gene>
    <name evidence="2" type="ORF">HA48_05575</name>
</gene>
<feature type="signal peptide" evidence="1">
    <location>
        <begin position="1"/>
        <end position="19"/>
    </location>
</feature>
<evidence type="ECO:0000313" key="3">
    <source>
        <dbReference type="Proteomes" id="UP000193104"/>
    </source>
</evidence>
<dbReference type="Proteomes" id="UP000193104">
    <property type="component" value="Unassembled WGS sequence"/>
</dbReference>
<organism evidence="2 3">
    <name type="scientific">Pantoea wallisii</name>
    <dbReference type="NCBI Taxonomy" id="1076551"/>
    <lineage>
        <taxon>Bacteria</taxon>
        <taxon>Pseudomonadati</taxon>
        <taxon>Pseudomonadota</taxon>
        <taxon>Gammaproteobacteria</taxon>
        <taxon>Enterobacterales</taxon>
        <taxon>Erwiniaceae</taxon>
        <taxon>Pantoea</taxon>
    </lineage>
</organism>
<dbReference type="STRING" id="1076551.HA48_05575"/>
<proteinExistence type="predicted"/>
<protein>
    <recommendedName>
        <fullName evidence="4">Lysozyme inhibitor LprI N-terminal domain-containing protein</fullName>
    </recommendedName>
</protein>
<evidence type="ECO:0000313" key="2">
    <source>
        <dbReference type="EMBL" id="ORM74220.1"/>
    </source>
</evidence>
<feature type="chain" id="PRO_5013389688" description="Lysozyme inhibitor LprI N-terminal domain-containing protein" evidence="1">
    <location>
        <begin position="20"/>
        <end position="115"/>
    </location>
</feature>
<dbReference type="AlphaFoldDB" id="A0A1X1DCF1"/>
<comment type="caution">
    <text evidence="2">The sequence shown here is derived from an EMBL/GenBank/DDBJ whole genome shotgun (WGS) entry which is preliminary data.</text>
</comment>
<keyword evidence="1" id="KW-0732">Signal</keyword>
<dbReference type="RefSeq" id="WP_128600157.1">
    <property type="nucleotide sequence ID" value="NZ_MLFS01000010.1"/>
</dbReference>
<dbReference type="EMBL" id="MLFS01000010">
    <property type="protein sequence ID" value="ORM74220.1"/>
    <property type="molecule type" value="Genomic_DNA"/>
</dbReference>
<accession>A0A1X1DCF1</accession>
<keyword evidence="3" id="KW-1185">Reference proteome</keyword>
<sequence length="115" mass="12729">MKALLIALFGLSLSASALADDTDADAQENVYASQLCHIVSSEQKTGDMQSYTEKMKTQLAGGQSPSAMNKPSFNEETAQEVVNGWLELGEEERAKLRHDQQQCEQTVMTQFQQQD</sequence>
<name>A0A1X1DCF1_9GAMM</name>
<dbReference type="OrthoDB" id="6540211at2"/>